<dbReference type="AlphaFoldDB" id="B8HTG7"/>
<name>B8HTG7_CYAP4</name>
<evidence type="ECO:0000256" key="9">
    <source>
        <dbReference type="ARBA" id="ARBA00093617"/>
    </source>
</evidence>
<evidence type="ECO:0000256" key="1">
    <source>
        <dbReference type="ARBA" id="ARBA00004127"/>
    </source>
</evidence>
<keyword evidence="8 10" id="KW-0472">Membrane</keyword>
<evidence type="ECO:0000256" key="10">
    <source>
        <dbReference type="RuleBase" id="RU367007"/>
    </source>
</evidence>
<keyword evidence="10" id="KW-1003">Cell membrane</keyword>
<feature type="transmembrane region" description="Helical" evidence="10">
    <location>
        <begin position="355"/>
        <end position="377"/>
    </location>
</feature>
<dbReference type="InterPro" id="IPR027005">
    <property type="entry name" value="PMT-like"/>
</dbReference>
<feature type="transmembrane region" description="Helical" evidence="10">
    <location>
        <begin position="161"/>
        <end position="179"/>
    </location>
</feature>
<feature type="domain" description="Protein O-mannosyl-transferase C-terminal four TM" evidence="12">
    <location>
        <begin position="251"/>
        <end position="461"/>
    </location>
</feature>
<evidence type="ECO:0000256" key="8">
    <source>
        <dbReference type="ARBA" id="ARBA00023136"/>
    </source>
</evidence>
<feature type="transmembrane region" description="Helical" evidence="10">
    <location>
        <begin position="86"/>
        <end position="104"/>
    </location>
</feature>
<reference evidence="13" key="1">
    <citation type="submission" date="2009-01" db="EMBL/GenBank/DDBJ databases">
        <title>Complete sequence of chromosome Cyanothece sp. PCC 7425.</title>
        <authorList>
            <consortium name="US DOE Joint Genome Institute"/>
            <person name="Lucas S."/>
            <person name="Copeland A."/>
            <person name="Lapidus A."/>
            <person name="Glavina del Rio T."/>
            <person name="Dalin E."/>
            <person name="Tice H."/>
            <person name="Bruce D."/>
            <person name="Goodwin L."/>
            <person name="Pitluck S."/>
            <person name="Sims D."/>
            <person name="Meineke L."/>
            <person name="Brettin T."/>
            <person name="Detter J.C."/>
            <person name="Han C."/>
            <person name="Larimer F."/>
            <person name="Land M."/>
            <person name="Hauser L."/>
            <person name="Kyrpides N."/>
            <person name="Ovchinnikova G."/>
            <person name="Liberton M."/>
            <person name="Stoeckel J."/>
            <person name="Banerjee A."/>
            <person name="Singh A."/>
            <person name="Page L."/>
            <person name="Sato H."/>
            <person name="Zhao L."/>
            <person name="Sherman L."/>
            <person name="Pakrasi H."/>
            <person name="Richardson P."/>
        </authorList>
    </citation>
    <scope>NUCLEOTIDE SEQUENCE</scope>
    <source>
        <strain evidence="13">PCC 7425</strain>
    </source>
</reference>
<dbReference type="PANTHER" id="PTHR10050">
    <property type="entry name" value="DOLICHYL-PHOSPHATE-MANNOSE--PROTEIN MANNOSYLTRANSFERASE"/>
    <property type="match status" value="1"/>
</dbReference>
<dbReference type="OrthoDB" id="9776737at2"/>
<dbReference type="PANTHER" id="PTHR10050:SF46">
    <property type="entry name" value="PROTEIN O-MANNOSYL-TRANSFERASE 2"/>
    <property type="match status" value="1"/>
</dbReference>
<evidence type="ECO:0000256" key="5">
    <source>
        <dbReference type="ARBA" id="ARBA00022679"/>
    </source>
</evidence>
<organism evidence="13">
    <name type="scientific">Cyanothece sp. (strain PCC 7425 / ATCC 29141)</name>
    <dbReference type="NCBI Taxonomy" id="395961"/>
    <lineage>
        <taxon>Bacteria</taxon>
        <taxon>Bacillati</taxon>
        <taxon>Cyanobacteriota</taxon>
        <taxon>Cyanophyceae</taxon>
        <taxon>Gomontiellales</taxon>
        <taxon>Cyanothecaceae</taxon>
        <taxon>Cyanothece</taxon>
    </lineage>
</organism>
<dbReference type="Pfam" id="PF16192">
    <property type="entry name" value="PMT_4TMC"/>
    <property type="match status" value="1"/>
</dbReference>
<feature type="transmembrane region" description="Helical" evidence="10">
    <location>
        <begin position="185"/>
        <end position="201"/>
    </location>
</feature>
<proteinExistence type="inferred from homology"/>
<feature type="transmembrane region" description="Helical" evidence="10">
    <location>
        <begin position="221"/>
        <end position="241"/>
    </location>
</feature>
<dbReference type="UniPathway" id="UPA00378"/>
<dbReference type="KEGG" id="cyn:Cyan7425_2030"/>
<comment type="similarity">
    <text evidence="3 10">Belongs to the glycosyltransferase 39 family.</text>
</comment>
<dbReference type="GO" id="GO:0012505">
    <property type="term" value="C:endomembrane system"/>
    <property type="evidence" value="ECO:0007669"/>
    <property type="project" value="UniProtKB-SubCell"/>
</dbReference>
<dbReference type="InterPro" id="IPR032421">
    <property type="entry name" value="PMT_4TMC"/>
</dbReference>
<feature type="transmembrane region" description="Helical" evidence="10">
    <location>
        <begin position="111"/>
        <end position="128"/>
    </location>
</feature>
<comment type="pathway">
    <text evidence="2 10">Protein modification; protein glycosylation.</text>
</comment>
<dbReference type="InterPro" id="IPR003342">
    <property type="entry name" value="ArnT-like_N"/>
</dbReference>
<dbReference type="STRING" id="395961.Cyan7425_2030"/>
<evidence type="ECO:0000313" key="13">
    <source>
        <dbReference type="EMBL" id="ACL44393.1"/>
    </source>
</evidence>
<accession>B8HTG7</accession>
<keyword evidence="7 10" id="KW-1133">Transmembrane helix</keyword>
<evidence type="ECO:0000256" key="4">
    <source>
        <dbReference type="ARBA" id="ARBA00022676"/>
    </source>
</evidence>
<evidence type="ECO:0000256" key="3">
    <source>
        <dbReference type="ARBA" id="ARBA00007222"/>
    </source>
</evidence>
<feature type="transmembrane region" description="Helical" evidence="10">
    <location>
        <begin position="421"/>
        <end position="443"/>
    </location>
</feature>
<dbReference type="GO" id="GO:0004169">
    <property type="term" value="F:dolichyl-phosphate-mannose-protein mannosyltransferase activity"/>
    <property type="evidence" value="ECO:0007669"/>
    <property type="project" value="UniProtKB-UniRule"/>
</dbReference>
<evidence type="ECO:0000259" key="12">
    <source>
        <dbReference type="Pfam" id="PF16192"/>
    </source>
</evidence>
<sequence>MSVTHQKIALPWFRLGLLCIWFLSLGLRVWGLNRFNTLVFDEIYFARFGNNYLNHTPFFDAHPPLGKYLIAVSIALGGFNPTGYRWMNALVGSLLPLLVAWLAYQLTQRRSYGLIAGFLAAMDGLLLVESRYALINVYLLGFGLLGQVLILAALKRRGIGRILGMGLAGIAFGCCIAVKWNGLGLLLGLYLTWMVAKLLPLGQLKQSLVDRPWLRIRQWHLLELGVLIPAIAALTYGLLWIPHLQQNPGSDLLSLQRQILDYHKGIAHQAHTYCSPWYSWPLMLRPVSYFYQRAIELSEPMPVIGPSLPQTATRWIYDVHAMGNPLLWWFSSLAMVLLVVLLVQRCYRIFRSPQANLALLQAEGVWIPLYLVCNYAANLLPWAGVSRCLFIYHYMPASLFSFLGLAWLLEGGLKSGKQGERIVSITLLCLVAIALVYWLPIFLGLPFPQSEFRRFFWFPSWI</sequence>
<keyword evidence="6 10" id="KW-0812">Transmembrane</keyword>
<dbReference type="EMBL" id="CP001344">
    <property type="protein sequence ID" value="ACL44393.1"/>
    <property type="molecule type" value="Genomic_DNA"/>
</dbReference>
<dbReference type="EC" id="2.4.1.-" evidence="10"/>
<dbReference type="Pfam" id="PF02366">
    <property type="entry name" value="PMT"/>
    <property type="match status" value="1"/>
</dbReference>
<comment type="function">
    <text evidence="10">Protein O-mannosyltransferase that catalyzes the transfer of a single mannose residue from a polyprenol phospho-mannosyl lipidic donor to the hydroxyl group of selected serine and threonine residues in acceptor proteins.</text>
</comment>
<evidence type="ECO:0000256" key="6">
    <source>
        <dbReference type="ARBA" id="ARBA00022692"/>
    </source>
</evidence>
<comment type="subcellular location">
    <subcellularLocation>
        <location evidence="10">Cell membrane</location>
    </subcellularLocation>
    <subcellularLocation>
        <location evidence="1">Endomembrane system</location>
        <topology evidence="1">Multi-pass membrane protein</topology>
    </subcellularLocation>
</comment>
<keyword evidence="4 10" id="KW-0328">Glycosyltransferase</keyword>
<evidence type="ECO:0000259" key="11">
    <source>
        <dbReference type="Pfam" id="PF02366"/>
    </source>
</evidence>
<dbReference type="HOGENOM" id="CLU_038359_0_0_3"/>
<evidence type="ECO:0000256" key="2">
    <source>
        <dbReference type="ARBA" id="ARBA00004922"/>
    </source>
</evidence>
<feature type="transmembrane region" description="Helical" evidence="10">
    <location>
        <begin position="134"/>
        <end position="154"/>
    </location>
</feature>
<keyword evidence="5 10" id="KW-0808">Transferase</keyword>
<evidence type="ECO:0000256" key="7">
    <source>
        <dbReference type="ARBA" id="ARBA00022989"/>
    </source>
</evidence>
<dbReference type="CAZy" id="GT39">
    <property type="family name" value="Glycosyltransferase Family 39"/>
</dbReference>
<dbReference type="eggNOG" id="COG1928">
    <property type="taxonomic scope" value="Bacteria"/>
</dbReference>
<feature type="transmembrane region" description="Helical" evidence="10">
    <location>
        <begin position="12"/>
        <end position="31"/>
    </location>
</feature>
<feature type="transmembrane region" description="Helical" evidence="10">
    <location>
        <begin position="389"/>
        <end position="409"/>
    </location>
</feature>
<feature type="transmembrane region" description="Helical" evidence="10">
    <location>
        <begin position="326"/>
        <end position="343"/>
    </location>
</feature>
<gene>
    <name evidence="13" type="ordered locus">Cyan7425_2030</name>
</gene>
<feature type="domain" description="ArnT-like N-terminal" evidence="11">
    <location>
        <begin position="83"/>
        <end position="238"/>
    </location>
</feature>
<dbReference type="GO" id="GO:0005886">
    <property type="term" value="C:plasma membrane"/>
    <property type="evidence" value="ECO:0007669"/>
    <property type="project" value="UniProtKB-SubCell"/>
</dbReference>
<protein>
    <recommendedName>
        <fullName evidence="9 10">Polyprenol-phosphate-mannose--protein mannosyltransferase</fullName>
        <ecNumber evidence="10">2.4.1.-</ecNumber>
    </recommendedName>
</protein>